<gene>
    <name evidence="1" type="ORF">PHYPADRAFT_100862</name>
</gene>
<dbReference type="EMBL" id="DS545325">
    <property type="protein sequence ID" value="EDQ50082.1"/>
    <property type="molecule type" value="Genomic_DNA"/>
</dbReference>
<protein>
    <submittedName>
        <fullName evidence="1">Predicted protein</fullName>
    </submittedName>
</protein>
<reference evidence="1" key="1">
    <citation type="journal article" date="2008" name="Science">
        <title>The Physcomitrella genome reveals evolutionary insights into the conquest of land by plants.</title>
        <authorList>
            <person name="Rensing S."/>
            <person name="Lang D."/>
            <person name="Zimmer A."/>
            <person name="Terry A."/>
            <person name="Salamov A."/>
            <person name="Shapiro H."/>
            <person name="Nishiyama T."/>
            <person name="Perroud P.-F."/>
            <person name="Lindquist E."/>
            <person name="Kamisugi Y."/>
            <person name="Tanahashi T."/>
            <person name="Sakakibara K."/>
            <person name="Fujita T."/>
            <person name="Oishi K."/>
            <person name="Shin-I T."/>
            <person name="Kuroki Y."/>
            <person name="Toyoda A."/>
            <person name="Suzuki Y."/>
            <person name="Hashimoto A."/>
            <person name="Yamaguchi K."/>
            <person name="Sugano A."/>
            <person name="Kohara Y."/>
            <person name="Fujiyama A."/>
            <person name="Anterola A."/>
            <person name="Aoki S."/>
            <person name="Ashton N."/>
            <person name="Barbazuk W.B."/>
            <person name="Barker E."/>
            <person name="Bennetzen J."/>
            <person name="Bezanilla M."/>
            <person name="Blankenship R."/>
            <person name="Cho S.H."/>
            <person name="Dutcher S."/>
            <person name="Estelle M."/>
            <person name="Fawcett J.A."/>
            <person name="Gundlach H."/>
            <person name="Hanada K."/>
            <person name="Heyl A."/>
            <person name="Hicks K.A."/>
            <person name="Hugh J."/>
            <person name="Lohr M."/>
            <person name="Mayer K."/>
            <person name="Melkozernov A."/>
            <person name="Murata T."/>
            <person name="Nelson D."/>
            <person name="Pils B."/>
            <person name="Prigge M."/>
            <person name="Reiss B."/>
            <person name="Renner T."/>
            <person name="Rombauts S."/>
            <person name="Rushton P."/>
            <person name="Sanderfoot A."/>
            <person name="Schween G."/>
            <person name="Shiu S.-H."/>
            <person name="Stueber K."/>
            <person name="Theodoulou F.L."/>
            <person name="Tu H."/>
            <person name="Van de Peer Y."/>
            <person name="Verrier P.J."/>
            <person name="Waters E."/>
            <person name="Wood A."/>
            <person name="Yang L."/>
            <person name="Cove D."/>
            <person name="Cuming A."/>
            <person name="Hasebe M."/>
            <person name="Lucas S."/>
            <person name="Mishler D.B."/>
            <person name="Reski R."/>
            <person name="Grigoriev I."/>
            <person name="Quatrano R.S."/>
            <person name="Boore J.L."/>
        </authorList>
    </citation>
    <scope>NUCLEOTIDE SEQUENCE [LARGE SCALE GENOMIC DNA]</scope>
</reference>
<organism>
    <name type="scientific">Physcomitrium patens</name>
    <name type="common">Spreading-leaved earth moss</name>
    <name type="synonym">Physcomitrella patens</name>
    <dbReference type="NCBI Taxonomy" id="3218"/>
    <lineage>
        <taxon>Eukaryota</taxon>
        <taxon>Viridiplantae</taxon>
        <taxon>Streptophyta</taxon>
        <taxon>Embryophyta</taxon>
        <taxon>Bryophyta</taxon>
        <taxon>Bryophytina</taxon>
        <taxon>Bryopsida</taxon>
        <taxon>Funariidae</taxon>
        <taxon>Funariales</taxon>
        <taxon>Funariaceae</taxon>
        <taxon>Physcomitrium</taxon>
    </lineage>
</organism>
<name>A9U2M4_PHYPA</name>
<sequence>MATKQDSKSSYRRNCGRNPWCQPYLAKAKQVNEDLTKDHFDVWVRFDSPFKVKHAGFERNCLCKSCGAAGFARGFGTNPTASSWRPSCRRVSPPPSPQKLGNLLGCLLSWTWRCQSLLTGLSKVRKLQAWVFLYLGGEREAEGSELMSWGW</sequence>
<proteinExistence type="predicted"/>
<evidence type="ECO:0000313" key="1">
    <source>
        <dbReference type="EMBL" id="EDQ50082.1"/>
    </source>
</evidence>
<accession>A9U2M4</accession>
<dbReference type="AlphaFoldDB" id="A9U2M4"/>